<dbReference type="InterPro" id="IPR016181">
    <property type="entry name" value="Acyl_CoA_acyltransferase"/>
</dbReference>
<dbReference type="PANTHER" id="PTHR43877:SF1">
    <property type="entry name" value="ACETYLTRANSFERASE"/>
    <property type="match status" value="1"/>
</dbReference>
<evidence type="ECO:0000259" key="3">
    <source>
        <dbReference type="PROSITE" id="PS51186"/>
    </source>
</evidence>
<dbReference type="EMBL" id="BRXS01000002">
    <property type="protein sequence ID" value="GLC24718.1"/>
    <property type="molecule type" value="Genomic_DNA"/>
</dbReference>
<dbReference type="Gene3D" id="3.40.630.30">
    <property type="match status" value="1"/>
</dbReference>
<protein>
    <recommendedName>
        <fullName evidence="3">N-acetyltransferase domain-containing protein</fullName>
    </recommendedName>
</protein>
<dbReference type="CDD" id="cd04301">
    <property type="entry name" value="NAT_SF"/>
    <property type="match status" value="1"/>
</dbReference>
<dbReference type="Proteomes" id="UP001161325">
    <property type="component" value="Unassembled WGS sequence"/>
</dbReference>
<evidence type="ECO:0000313" key="4">
    <source>
        <dbReference type="EMBL" id="GLC24718.1"/>
    </source>
</evidence>
<evidence type="ECO:0000256" key="2">
    <source>
        <dbReference type="ARBA" id="ARBA00023315"/>
    </source>
</evidence>
<dbReference type="SUPFAM" id="SSF55729">
    <property type="entry name" value="Acyl-CoA N-acyltransferases (Nat)"/>
    <property type="match status" value="1"/>
</dbReference>
<keyword evidence="2" id="KW-0012">Acyltransferase</keyword>
<sequence length="264" mass="27915">MTRTRTRPPDADDPYVTHSAWAPARTPGMRVLADDALVLVDSGLACDTFNHVCRARLDGTDAVTRVRAAVAHFRDAGRPFSWWVRPEDRPQALGALLEAEGLAAAESEVVMACDDLAALAEVAVPGGLTIVRARDARTLADFATVNAENWSPPDAHVVRFYERAASALLADGSPQRFHVAYLDGVPVATAEVTLAGGSAGVFNVATRTAFRRRGIGGAVTAHALRDAHVAGARRGVLEASADGAGVYARLGFRAMGMVTEYKPA</sequence>
<dbReference type="InterPro" id="IPR050832">
    <property type="entry name" value="Bact_Acetyltransf"/>
</dbReference>
<evidence type="ECO:0000313" key="5">
    <source>
        <dbReference type="Proteomes" id="UP001161325"/>
    </source>
</evidence>
<dbReference type="PANTHER" id="PTHR43877">
    <property type="entry name" value="AMINOALKYLPHOSPHONATE N-ACETYLTRANSFERASE-RELATED-RELATED"/>
    <property type="match status" value="1"/>
</dbReference>
<accession>A0AA37V9S8</accession>
<comment type="caution">
    <text evidence="4">The sequence shown here is derived from an EMBL/GenBank/DDBJ whole genome shotgun (WGS) entry which is preliminary data.</text>
</comment>
<organism evidence="4 5">
    <name type="scientific">Roseisolibacter agri</name>
    <dbReference type="NCBI Taxonomy" id="2014610"/>
    <lineage>
        <taxon>Bacteria</taxon>
        <taxon>Pseudomonadati</taxon>
        <taxon>Gemmatimonadota</taxon>
        <taxon>Gemmatimonadia</taxon>
        <taxon>Gemmatimonadales</taxon>
        <taxon>Gemmatimonadaceae</taxon>
        <taxon>Roseisolibacter</taxon>
    </lineage>
</organism>
<evidence type="ECO:0000256" key="1">
    <source>
        <dbReference type="ARBA" id="ARBA00022679"/>
    </source>
</evidence>
<reference evidence="4" key="1">
    <citation type="submission" date="2022-08" db="EMBL/GenBank/DDBJ databases">
        <title>Draft genome sequencing of Roseisolibacter agri AW1220.</title>
        <authorList>
            <person name="Tobiishi Y."/>
            <person name="Tonouchi A."/>
        </authorList>
    </citation>
    <scope>NUCLEOTIDE SEQUENCE</scope>
    <source>
        <strain evidence="4">AW1220</strain>
    </source>
</reference>
<feature type="domain" description="N-acetyltransferase" evidence="3">
    <location>
        <begin position="129"/>
        <end position="264"/>
    </location>
</feature>
<gene>
    <name evidence="4" type="ORF">rosag_12310</name>
</gene>
<dbReference type="InterPro" id="IPR000182">
    <property type="entry name" value="GNAT_dom"/>
</dbReference>
<dbReference type="Pfam" id="PF13508">
    <property type="entry name" value="Acetyltransf_7"/>
    <property type="match status" value="1"/>
</dbReference>
<keyword evidence="5" id="KW-1185">Reference proteome</keyword>
<dbReference type="GO" id="GO:0016747">
    <property type="term" value="F:acyltransferase activity, transferring groups other than amino-acyl groups"/>
    <property type="evidence" value="ECO:0007669"/>
    <property type="project" value="InterPro"/>
</dbReference>
<name>A0AA37V9S8_9BACT</name>
<proteinExistence type="predicted"/>
<keyword evidence="1" id="KW-0808">Transferase</keyword>
<dbReference type="PROSITE" id="PS51186">
    <property type="entry name" value="GNAT"/>
    <property type="match status" value="1"/>
</dbReference>
<dbReference type="AlphaFoldDB" id="A0AA37V9S8"/>